<accession>A0ABP8N5V1</accession>
<evidence type="ECO:0000313" key="2">
    <source>
        <dbReference type="Proteomes" id="UP001501175"/>
    </source>
</evidence>
<organism evidence="1 2">
    <name type="scientific">Nibrella saemangeumensis</name>
    <dbReference type="NCBI Taxonomy" id="1084526"/>
    <lineage>
        <taxon>Bacteria</taxon>
        <taxon>Pseudomonadati</taxon>
        <taxon>Bacteroidota</taxon>
        <taxon>Cytophagia</taxon>
        <taxon>Cytophagales</taxon>
        <taxon>Spirosomataceae</taxon>
        <taxon>Nibrella</taxon>
    </lineage>
</organism>
<comment type="caution">
    <text evidence="1">The sequence shown here is derived from an EMBL/GenBank/DDBJ whole genome shotgun (WGS) entry which is preliminary data.</text>
</comment>
<dbReference type="Proteomes" id="UP001501175">
    <property type="component" value="Unassembled WGS sequence"/>
</dbReference>
<dbReference type="EMBL" id="BAABHD010000066">
    <property type="protein sequence ID" value="GAA4461799.1"/>
    <property type="molecule type" value="Genomic_DNA"/>
</dbReference>
<keyword evidence="2" id="KW-1185">Reference proteome</keyword>
<reference evidence="2" key="1">
    <citation type="journal article" date="2019" name="Int. J. Syst. Evol. Microbiol.">
        <title>The Global Catalogue of Microorganisms (GCM) 10K type strain sequencing project: providing services to taxonomists for standard genome sequencing and annotation.</title>
        <authorList>
            <consortium name="The Broad Institute Genomics Platform"/>
            <consortium name="The Broad Institute Genome Sequencing Center for Infectious Disease"/>
            <person name="Wu L."/>
            <person name="Ma J."/>
        </authorList>
    </citation>
    <scope>NUCLEOTIDE SEQUENCE [LARGE SCALE GENOMIC DNA]</scope>
    <source>
        <strain evidence="2">JCM 17927</strain>
    </source>
</reference>
<gene>
    <name evidence="1" type="ORF">GCM10023189_37690</name>
</gene>
<evidence type="ECO:0000313" key="1">
    <source>
        <dbReference type="EMBL" id="GAA4461799.1"/>
    </source>
</evidence>
<dbReference type="RefSeq" id="WP_345245877.1">
    <property type="nucleotide sequence ID" value="NZ_BAABHD010000066.1"/>
</dbReference>
<name>A0ABP8N5V1_9BACT</name>
<sequence>MKLGLYEYNILPIAEQANLLWEHGTYLQNLDGLGKRYVLYQLWDFFVELHYDADYNQIEKLRTFKSNRALEPYLNDINLADLLR</sequence>
<protein>
    <submittedName>
        <fullName evidence="1">Uncharacterized protein</fullName>
    </submittedName>
</protein>
<proteinExistence type="predicted"/>